<proteinExistence type="predicted"/>
<dbReference type="AlphaFoldDB" id="A0A1I7YW01"/>
<accession>A0A1I7YW01</accession>
<name>A0A1I7YW01_9BILA</name>
<keyword evidence="1" id="KW-1185">Reference proteome</keyword>
<evidence type="ECO:0000313" key="1">
    <source>
        <dbReference type="Proteomes" id="UP000095287"/>
    </source>
</evidence>
<dbReference type="Proteomes" id="UP000095287">
    <property type="component" value="Unplaced"/>
</dbReference>
<organism evidence="1 2">
    <name type="scientific">Steinernema glaseri</name>
    <dbReference type="NCBI Taxonomy" id="37863"/>
    <lineage>
        <taxon>Eukaryota</taxon>
        <taxon>Metazoa</taxon>
        <taxon>Ecdysozoa</taxon>
        <taxon>Nematoda</taxon>
        <taxon>Chromadorea</taxon>
        <taxon>Rhabditida</taxon>
        <taxon>Tylenchina</taxon>
        <taxon>Panagrolaimomorpha</taxon>
        <taxon>Strongyloidoidea</taxon>
        <taxon>Steinernematidae</taxon>
        <taxon>Steinernema</taxon>
    </lineage>
</organism>
<dbReference type="WBParaSite" id="L893_g2040.t1">
    <property type="protein sequence ID" value="L893_g2040.t1"/>
    <property type="gene ID" value="L893_g2040"/>
</dbReference>
<sequence>MTTRTTAEDSKPCFLGNIPLRAINNIEPVLFPENEEEVKITCTLGLKVVLNNEASTAIGELIINCVQGIWTHIPTSTPVKSLTCL</sequence>
<evidence type="ECO:0000313" key="2">
    <source>
        <dbReference type="WBParaSite" id="L893_g2040.t1"/>
    </source>
</evidence>
<reference evidence="2" key="1">
    <citation type="submission" date="2016-11" db="UniProtKB">
        <authorList>
            <consortium name="WormBaseParasite"/>
        </authorList>
    </citation>
    <scope>IDENTIFICATION</scope>
</reference>
<protein>
    <submittedName>
        <fullName evidence="2">DUF433 domain-containing protein</fullName>
    </submittedName>
</protein>